<evidence type="ECO:0000313" key="10">
    <source>
        <dbReference type="Proteomes" id="UP000029453"/>
    </source>
</evidence>
<keyword evidence="6 7" id="KW-0368">Histidine biosynthesis</keyword>
<dbReference type="SUPFAM" id="SSF53383">
    <property type="entry name" value="PLP-dependent transferases"/>
    <property type="match status" value="1"/>
</dbReference>
<dbReference type="GO" id="GO:0000105">
    <property type="term" value="P:L-histidine biosynthetic process"/>
    <property type="evidence" value="ECO:0007669"/>
    <property type="project" value="UniProtKB-UniRule"/>
</dbReference>
<comment type="similarity">
    <text evidence="7">Belongs to the class-II pyridoxal-phosphate-dependent aminotransferase family. Histidinol-phosphate aminotransferase subfamily.</text>
</comment>
<dbReference type="InterPro" id="IPR050106">
    <property type="entry name" value="HistidinolP_aminotransfase"/>
</dbReference>
<comment type="caution">
    <text evidence="9">The sequence shown here is derived from an EMBL/GenBank/DDBJ whole genome shotgun (WGS) entry which is preliminary data.</text>
</comment>
<dbReference type="GO" id="GO:0030170">
    <property type="term" value="F:pyridoxal phosphate binding"/>
    <property type="evidence" value="ECO:0007669"/>
    <property type="project" value="InterPro"/>
</dbReference>
<dbReference type="Pfam" id="PF00155">
    <property type="entry name" value="Aminotran_1_2"/>
    <property type="match status" value="1"/>
</dbReference>
<dbReference type="Gene3D" id="3.90.1150.10">
    <property type="entry name" value="Aspartate Aminotransferase, domain 1"/>
    <property type="match status" value="1"/>
</dbReference>
<feature type="modified residue" description="N6-(pyridoxal phosphate)lysine" evidence="7">
    <location>
        <position position="235"/>
    </location>
</feature>
<evidence type="ECO:0000259" key="8">
    <source>
        <dbReference type="Pfam" id="PF00155"/>
    </source>
</evidence>
<evidence type="ECO:0000256" key="4">
    <source>
        <dbReference type="ARBA" id="ARBA00022679"/>
    </source>
</evidence>
<keyword evidence="10" id="KW-1185">Reference proteome</keyword>
<comment type="catalytic activity">
    <reaction evidence="7">
        <text>L-histidinol phosphate + 2-oxoglutarate = 3-(imidazol-4-yl)-2-oxopropyl phosphate + L-glutamate</text>
        <dbReference type="Rhea" id="RHEA:23744"/>
        <dbReference type="ChEBI" id="CHEBI:16810"/>
        <dbReference type="ChEBI" id="CHEBI:29985"/>
        <dbReference type="ChEBI" id="CHEBI:57766"/>
        <dbReference type="ChEBI" id="CHEBI:57980"/>
        <dbReference type="EC" id="2.6.1.9"/>
    </reaction>
</comment>
<comment type="cofactor">
    <cofactor evidence="1 7">
        <name>pyridoxal 5'-phosphate</name>
        <dbReference type="ChEBI" id="CHEBI:597326"/>
    </cofactor>
</comment>
<dbReference type="GO" id="GO:0004400">
    <property type="term" value="F:histidinol-phosphate transaminase activity"/>
    <property type="evidence" value="ECO:0007669"/>
    <property type="project" value="UniProtKB-UniRule"/>
</dbReference>
<dbReference type="InterPro" id="IPR015422">
    <property type="entry name" value="PyrdxlP-dep_Trfase_small"/>
</dbReference>
<dbReference type="InterPro" id="IPR005861">
    <property type="entry name" value="HisP_aminotrans"/>
</dbReference>
<dbReference type="NCBIfam" id="TIGR01141">
    <property type="entry name" value="hisC"/>
    <property type="match status" value="1"/>
</dbReference>
<dbReference type="EMBL" id="BALG01000186">
    <property type="protein sequence ID" value="GAC43310.1"/>
    <property type="molecule type" value="Genomic_DNA"/>
</dbReference>
<dbReference type="Gene3D" id="3.40.640.10">
    <property type="entry name" value="Type I PLP-dependent aspartate aminotransferase-like (Major domain)"/>
    <property type="match status" value="1"/>
</dbReference>
<dbReference type="HAMAP" id="MF_01023">
    <property type="entry name" value="HisC_aminotrans_2"/>
    <property type="match status" value="1"/>
</dbReference>
<comment type="subunit">
    <text evidence="2 7">Homodimer.</text>
</comment>
<evidence type="ECO:0000256" key="1">
    <source>
        <dbReference type="ARBA" id="ARBA00001933"/>
    </source>
</evidence>
<dbReference type="CDD" id="cd00609">
    <property type="entry name" value="AAT_like"/>
    <property type="match status" value="1"/>
</dbReference>
<dbReference type="PANTHER" id="PTHR43643:SF3">
    <property type="entry name" value="HISTIDINOL-PHOSPHATE AMINOTRANSFERASE"/>
    <property type="match status" value="1"/>
</dbReference>
<dbReference type="AlphaFoldDB" id="M9LJD1"/>
<evidence type="ECO:0000256" key="3">
    <source>
        <dbReference type="ARBA" id="ARBA00022576"/>
    </source>
</evidence>
<proteinExistence type="inferred from homology"/>
<protein>
    <recommendedName>
        <fullName evidence="7">Histidinol-phosphate aminotransferase</fullName>
        <ecNumber evidence="7">2.6.1.9</ecNumber>
    </recommendedName>
    <alternativeName>
        <fullName evidence="7">Imidazole acetol-phosphate transaminase</fullName>
    </alternativeName>
</protein>
<evidence type="ECO:0000256" key="6">
    <source>
        <dbReference type="ARBA" id="ARBA00023102"/>
    </source>
</evidence>
<name>M9LJD1_PAEPP</name>
<evidence type="ECO:0000256" key="7">
    <source>
        <dbReference type="HAMAP-Rule" id="MF_01023"/>
    </source>
</evidence>
<keyword evidence="7" id="KW-0028">Amino-acid biosynthesis</keyword>
<dbReference type="InterPro" id="IPR015421">
    <property type="entry name" value="PyrdxlP-dep_Trfase_major"/>
</dbReference>
<dbReference type="InterPro" id="IPR015424">
    <property type="entry name" value="PyrdxlP-dep_Trfase"/>
</dbReference>
<gene>
    <name evidence="7" type="primary">hisC</name>
    <name evidence="9" type="ORF">PPOP_2677</name>
</gene>
<keyword evidence="3 7" id="KW-0032">Aminotransferase</keyword>
<keyword evidence="4 7" id="KW-0808">Transferase</keyword>
<keyword evidence="5 7" id="KW-0663">Pyridoxal phosphate</keyword>
<evidence type="ECO:0000256" key="2">
    <source>
        <dbReference type="ARBA" id="ARBA00011738"/>
    </source>
</evidence>
<accession>M9LJD1</accession>
<dbReference type="InterPro" id="IPR004839">
    <property type="entry name" value="Aminotransferase_I/II_large"/>
</dbReference>
<feature type="domain" description="Aminotransferase class I/classII large" evidence="8">
    <location>
        <begin position="42"/>
        <end position="368"/>
    </location>
</feature>
<dbReference type="PANTHER" id="PTHR43643">
    <property type="entry name" value="HISTIDINOL-PHOSPHATE AMINOTRANSFERASE 2"/>
    <property type="match status" value="1"/>
</dbReference>
<sequence>MGNGGYSMQVSVKIPTRKEIEPLGVYVPGKPMEEVKREFGLTDIIKLASNENPYGCSELAAQAVAREMEKCALYPEGTAPELIAKLSARLGVEPQYFIVGNGSDEIIRLLTRSYIAAGDEAIMADVTFSRYETNVCIEGGVPVIVPLTDGVHDLASMLKAIGSWTKMIFVCNPNNPTGTIVGRSDLLAFIEQVPRHIMLVIDEAYYEYVSDPDYLQTAPLLASYPNLVILRTFSKIYGLAALRAGYGMMHPNIVQELIKVKEPFNSNRMAQVAAIASLDDTTFAADCARRNEMARTNLALELKQLGLSCYPSHANFLMVKLGRSGDDVFRSLLARGVVVRTGSLLGYPDTIRVSVGTDQDNQVFIQALRHILGPDAQPA</sequence>
<reference evidence="9 10" key="1">
    <citation type="submission" date="2012-10" db="EMBL/GenBank/DDBJ databases">
        <title>Draft Genome Sequence of Paenibacillus popilliae ATCC 14706T.</title>
        <authorList>
            <person name="Iiyama K."/>
            <person name="Mori K."/>
            <person name="Mon H."/>
            <person name="Chieda Y."/>
            <person name="Lee J.M."/>
            <person name="Kusakabe T."/>
            <person name="Tashiro K."/>
            <person name="Asano S."/>
            <person name="Yasunaga-Aoki C."/>
            <person name="Shimizu S."/>
        </authorList>
    </citation>
    <scope>NUCLEOTIDE SEQUENCE [LARGE SCALE GENOMIC DNA]</scope>
    <source>
        <strain evidence="9 10">ATCC 14706</strain>
    </source>
</reference>
<evidence type="ECO:0000313" key="9">
    <source>
        <dbReference type="EMBL" id="GAC43310.1"/>
    </source>
</evidence>
<dbReference type="EC" id="2.6.1.9" evidence="7"/>
<dbReference type="Proteomes" id="UP000029453">
    <property type="component" value="Unassembled WGS sequence"/>
</dbReference>
<evidence type="ECO:0000256" key="5">
    <source>
        <dbReference type="ARBA" id="ARBA00022898"/>
    </source>
</evidence>
<organism evidence="9 10">
    <name type="scientific">Paenibacillus popilliae ATCC 14706</name>
    <dbReference type="NCBI Taxonomy" id="1212764"/>
    <lineage>
        <taxon>Bacteria</taxon>
        <taxon>Bacillati</taxon>
        <taxon>Bacillota</taxon>
        <taxon>Bacilli</taxon>
        <taxon>Bacillales</taxon>
        <taxon>Paenibacillaceae</taxon>
        <taxon>Paenibacillus</taxon>
    </lineage>
</organism>
<comment type="pathway">
    <text evidence="7">Amino-acid biosynthesis; L-histidine biosynthesis; L-histidine from 5-phospho-alpha-D-ribose 1-diphosphate: step 7/9.</text>
</comment>
<dbReference type="UniPathway" id="UPA00031">
    <property type="reaction ID" value="UER00012"/>
</dbReference>